<sequence>MKKNGSSSLATLLPPLHSISLNRSAAAVAELRRPLDLPLDNPPESVQQATKTTTTSSFSPRTDGSPRELLISLIRSCSHKTLLLQIHAHIVRTSLVRDPTICLEFLSRSALSAPFRDLNYSRRFFSEISRPSVFQYNVMIRAYSMSDSPVEGFYLYRDMRRRGLSADPLSSSFALKSCIRVSSFEGGIQVHGRILRDGLQSDSRLLTTLMDLYSCSGRFCEARNVFDEMSRRDTVAWNVLISCCLRNKRTRDALALFDVMQSEAYGCEPDEVTCLLMLQACSSLNALEFGERVHGYIEERGFGGHTNLRNSLLSMYSKCGCLEKAYGVFKGIRDKNVISWSAMISGFAINGYGREAIDAFEEMQRMHVPPDAQTFTGILSACSHCGFVDEGMMFFDRMSKEFGISPNNHHYGCLVDLLGRAGQLDRAYQLILSMDIKPDVEIWRTLLGACRIHGHVNLGERVVDHLIELKAQEAGDYVLLLNIYSSAGNWDKVTEVRKFLKEKTIQTTPGCSTVELKGVVHEFVADDVSHPQKGKIYEMLDEINSQLKIAGYVVEISSELHNLGAEEKHCALSYHSEKLAIAFGVLSTPPGTTIRVAKNLRTCIDCHNFAKVLSGVYNREVIVRDRTRFHHFWEGRCSCNDYW</sequence>
<comment type="similarity">
    <text evidence="1">Belongs to the PPR family. PCMP-H subfamily.</text>
</comment>
<dbReference type="Pfam" id="PF20431">
    <property type="entry name" value="E_motif"/>
    <property type="match status" value="1"/>
</dbReference>
<dbReference type="STRING" id="63057.A0A2P5F707"/>
<feature type="compositionally biased region" description="Polar residues" evidence="4">
    <location>
        <begin position="44"/>
        <end position="62"/>
    </location>
</feature>
<feature type="repeat" description="PPR" evidence="3">
    <location>
        <begin position="233"/>
        <end position="267"/>
    </location>
</feature>
<evidence type="ECO:0000256" key="4">
    <source>
        <dbReference type="SAM" id="MobiDB-lite"/>
    </source>
</evidence>
<comment type="caution">
    <text evidence="6">The sequence shown here is derived from an EMBL/GenBank/DDBJ whole genome shotgun (WGS) entry which is preliminary data.</text>
</comment>
<dbReference type="FunFam" id="1.25.40.10:FF:000454">
    <property type="entry name" value="Pentatricopeptide repeat-containing protein At3g47530"/>
    <property type="match status" value="1"/>
</dbReference>
<dbReference type="NCBIfam" id="TIGR00756">
    <property type="entry name" value="PPR"/>
    <property type="match status" value="4"/>
</dbReference>
<dbReference type="PANTHER" id="PTHR47926:SF469">
    <property type="entry name" value="DYW DOMAIN-CONTAINING PROTEIN"/>
    <property type="match status" value="1"/>
</dbReference>
<accession>A0A2P5F707</accession>
<evidence type="ECO:0000256" key="2">
    <source>
        <dbReference type="ARBA" id="ARBA00022737"/>
    </source>
</evidence>
<dbReference type="FunCoup" id="A0A2P5F707">
    <property type="interactions" value="148"/>
</dbReference>
<dbReference type="GO" id="GO:0003723">
    <property type="term" value="F:RNA binding"/>
    <property type="evidence" value="ECO:0007669"/>
    <property type="project" value="InterPro"/>
</dbReference>
<organism evidence="6 7">
    <name type="scientific">Trema orientale</name>
    <name type="common">Charcoal tree</name>
    <name type="synonym">Celtis orientalis</name>
    <dbReference type="NCBI Taxonomy" id="63057"/>
    <lineage>
        <taxon>Eukaryota</taxon>
        <taxon>Viridiplantae</taxon>
        <taxon>Streptophyta</taxon>
        <taxon>Embryophyta</taxon>
        <taxon>Tracheophyta</taxon>
        <taxon>Spermatophyta</taxon>
        <taxon>Magnoliopsida</taxon>
        <taxon>eudicotyledons</taxon>
        <taxon>Gunneridae</taxon>
        <taxon>Pentapetalae</taxon>
        <taxon>rosids</taxon>
        <taxon>fabids</taxon>
        <taxon>Rosales</taxon>
        <taxon>Cannabaceae</taxon>
        <taxon>Trema</taxon>
    </lineage>
</organism>
<proteinExistence type="inferred from homology"/>
<evidence type="ECO:0000313" key="7">
    <source>
        <dbReference type="Proteomes" id="UP000237000"/>
    </source>
</evidence>
<feature type="domain" description="DYW" evidence="5">
    <location>
        <begin position="551"/>
        <end position="643"/>
    </location>
</feature>
<evidence type="ECO:0000313" key="6">
    <source>
        <dbReference type="EMBL" id="PON93583.1"/>
    </source>
</evidence>
<dbReference type="Proteomes" id="UP000237000">
    <property type="component" value="Unassembled WGS sequence"/>
</dbReference>
<feature type="repeat" description="PPR" evidence="3">
    <location>
        <begin position="371"/>
        <end position="406"/>
    </location>
</feature>
<dbReference type="InterPro" id="IPR011990">
    <property type="entry name" value="TPR-like_helical_dom_sf"/>
</dbReference>
<feature type="repeat" description="PPR" evidence="3">
    <location>
        <begin position="336"/>
        <end position="370"/>
    </location>
</feature>
<dbReference type="Pfam" id="PF13041">
    <property type="entry name" value="PPR_2"/>
    <property type="match status" value="2"/>
</dbReference>
<dbReference type="EMBL" id="JXTC01000057">
    <property type="protein sequence ID" value="PON93583.1"/>
    <property type="molecule type" value="Genomic_DNA"/>
</dbReference>
<dbReference type="AlphaFoldDB" id="A0A2P5F707"/>
<dbReference type="FunFam" id="1.25.40.10:FF:000031">
    <property type="entry name" value="Pentatricopeptide repeat-containing protein mitochondrial"/>
    <property type="match status" value="1"/>
</dbReference>
<dbReference type="InterPro" id="IPR002885">
    <property type="entry name" value="PPR_rpt"/>
</dbReference>
<reference evidence="7" key="1">
    <citation type="submission" date="2016-06" db="EMBL/GenBank/DDBJ databases">
        <title>Parallel loss of symbiosis genes in relatives of nitrogen-fixing non-legume Parasponia.</title>
        <authorList>
            <person name="Van Velzen R."/>
            <person name="Holmer R."/>
            <person name="Bu F."/>
            <person name="Rutten L."/>
            <person name="Van Zeijl A."/>
            <person name="Liu W."/>
            <person name="Santuari L."/>
            <person name="Cao Q."/>
            <person name="Sharma T."/>
            <person name="Shen D."/>
            <person name="Roswanjaya Y."/>
            <person name="Wardhani T."/>
            <person name="Kalhor M.S."/>
            <person name="Jansen J."/>
            <person name="Van den Hoogen J."/>
            <person name="Gungor B."/>
            <person name="Hartog M."/>
            <person name="Hontelez J."/>
            <person name="Verver J."/>
            <person name="Yang W.-C."/>
            <person name="Schijlen E."/>
            <person name="Repin R."/>
            <person name="Schilthuizen M."/>
            <person name="Schranz E."/>
            <person name="Heidstra R."/>
            <person name="Miyata K."/>
            <person name="Fedorova E."/>
            <person name="Kohlen W."/>
            <person name="Bisseling T."/>
            <person name="Smit S."/>
            <person name="Geurts R."/>
        </authorList>
    </citation>
    <scope>NUCLEOTIDE SEQUENCE [LARGE SCALE GENOMIC DNA]</scope>
    <source>
        <strain evidence="7">cv. RG33-2</strain>
    </source>
</reference>
<dbReference type="InterPro" id="IPR032867">
    <property type="entry name" value="DYW_dom"/>
</dbReference>
<dbReference type="Pfam" id="PF14432">
    <property type="entry name" value="DYW_deaminase"/>
    <property type="match status" value="1"/>
</dbReference>
<protein>
    <submittedName>
        <fullName evidence="6">DYW domain containing protein</fullName>
    </submittedName>
</protein>
<dbReference type="GO" id="GO:0008270">
    <property type="term" value="F:zinc ion binding"/>
    <property type="evidence" value="ECO:0007669"/>
    <property type="project" value="InterPro"/>
</dbReference>
<gene>
    <name evidence="6" type="ORF">TorRG33x02_105670</name>
</gene>
<name>A0A2P5F707_TREOI</name>
<evidence type="ECO:0000259" key="5">
    <source>
        <dbReference type="Pfam" id="PF14432"/>
    </source>
</evidence>
<dbReference type="OrthoDB" id="185373at2759"/>
<dbReference type="FunFam" id="1.25.40.10:FF:000344">
    <property type="entry name" value="Pentatricopeptide repeat-containing protein"/>
    <property type="match status" value="1"/>
</dbReference>
<evidence type="ECO:0000256" key="1">
    <source>
        <dbReference type="ARBA" id="ARBA00006643"/>
    </source>
</evidence>
<keyword evidence="7" id="KW-1185">Reference proteome</keyword>
<dbReference type="PANTHER" id="PTHR47926">
    <property type="entry name" value="PENTATRICOPEPTIDE REPEAT-CONTAINING PROTEIN"/>
    <property type="match status" value="1"/>
</dbReference>
<dbReference type="InParanoid" id="A0A2P5F707"/>
<dbReference type="InterPro" id="IPR046848">
    <property type="entry name" value="E_motif"/>
</dbReference>
<dbReference type="PROSITE" id="PS51375">
    <property type="entry name" value="PPR"/>
    <property type="match status" value="4"/>
</dbReference>
<dbReference type="GO" id="GO:0009451">
    <property type="term" value="P:RNA modification"/>
    <property type="evidence" value="ECO:0007669"/>
    <property type="project" value="InterPro"/>
</dbReference>
<evidence type="ECO:0000256" key="3">
    <source>
        <dbReference type="PROSITE-ProRule" id="PRU00708"/>
    </source>
</evidence>
<feature type="repeat" description="PPR" evidence="3">
    <location>
        <begin position="132"/>
        <end position="166"/>
    </location>
</feature>
<feature type="region of interest" description="Disordered" evidence="4">
    <location>
        <begin position="36"/>
        <end position="64"/>
    </location>
</feature>
<dbReference type="Pfam" id="PF01535">
    <property type="entry name" value="PPR"/>
    <property type="match status" value="2"/>
</dbReference>
<dbReference type="Gene3D" id="1.25.40.10">
    <property type="entry name" value="Tetratricopeptide repeat domain"/>
    <property type="match status" value="2"/>
</dbReference>
<keyword evidence="2" id="KW-0677">Repeat</keyword>
<dbReference type="InterPro" id="IPR046960">
    <property type="entry name" value="PPR_At4g14850-like_plant"/>
</dbReference>